<protein>
    <submittedName>
        <fullName evidence="1">Uncharacterized protein</fullName>
    </submittedName>
</protein>
<accession>A0A392R019</accession>
<dbReference type="EMBL" id="LXQA010173647">
    <property type="protein sequence ID" value="MCI29589.1"/>
    <property type="molecule type" value="Genomic_DNA"/>
</dbReference>
<evidence type="ECO:0000313" key="2">
    <source>
        <dbReference type="Proteomes" id="UP000265520"/>
    </source>
</evidence>
<name>A0A392R019_9FABA</name>
<reference evidence="1 2" key="1">
    <citation type="journal article" date="2018" name="Front. Plant Sci.">
        <title>Red Clover (Trifolium pratense) and Zigzag Clover (T. medium) - A Picture of Genomic Similarities and Differences.</title>
        <authorList>
            <person name="Dluhosova J."/>
            <person name="Istvanek J."/>
            <person name="Nedelnik J."/>
            <person name="Repkova J."/>
        </authorList>
    </citation>
    <scope>NUCLEOTIDE SEQUENCE [LARGE SCALE GENOMIC DNA]</scope>
    <source>
        <strain evidence="2">cv. 10/8</strain>
        <tissue evidence="1">Leaf</tissue>
    </source>
</reference>
<sequence length="61" mass="7001">MPKQMLVLPHLKGRTLQRHDSVMANQVLPHLKGHTLQQHKLVVPLQRSFQGIQGLLQAFRT</sequence>
<keyword evidence="2" id="KW-1185">Reference proteome</keyword>
<proteinExistence type="predicted"/>
<organism evidence="1 2">
    <name type="scientific">Trifolium medium</name>
    <dbReference type="NCBI Taxonomy" id="97028"/>
    <lineage>
        <taxon>Eukaryota</taxon>
        <taxon>Viridiplantae</taxon>
        <taxon>Streptophyta</taxon>
        <taxon>Embryophyta</taxon>
        <taxon>Tracheophyta</taxon>
        <taxon>Spermatophyta</taxon>
        <taxon>Magnoliopsida</taxon>
        <taxon>eudicotyledons</taxon>
        <taxon>Gunneridae</taxon>
        <taxon>Pentapetalae</taxon>
        <taxon>rosids</taxon>
        <taxon>fabids</taxon>
        <taxon>Fabales</taxon>
        <taxon>Fabaceae</taxon>
        <taxon>Papilionoideae</taxon>
        <taxon>50 kb inversion clade</taxon>
        <taxon>NPAAA clade</taxon>
        <taxon>Hologalegina</taxon>
        <taxon>IRL clade</taxon>
        <taxon>Trifolieae</taxon>
        <taxon>Trifolium</taxon>
    </lineage>
</organism>
<evidence type="ECO:0000313" key="1">
    <source>
        <dbReference type="EMBL" id="MCI29589.1"/>
    </source>
</evidence>
<dbReference type="AlphaFoldDB" id="A0A392R019"/>
<dbReference type="Proteomes" id="UP000265520">
    <property type="component" value="Unassembled WGS sequence"/>
</dbReference>
<feature type="non-terminal residue" evidence="1">
    <location>
        <position position="61"/>
    </location>
</feature>
<comment type="caution">
    <text evidence="1">The sequence shown here is derived from an EMBL/GenBank/DDBJ whole genome shotgun (WGS) entry which is preliminary data.</text>
</comment>